<dbReference type="InterPro" id="IPR058248">
    <property type="entry name" value="Lxx211020-like"/>
</dbReference>
<evidence type="ECO:0008006" key="2">
    <source>
        <dbReference type="Google" id="ProtNLM"/>
    </source>
</evidence>
<dbReference type="InterPro" id="IPR036182">
    <property type="entry name" value="PCuAC_sf"/>
</dbReference>
<organism evidence="1">
    <name type="scientific">marine metagenome</name>
    <dbReference type="NCBI Taxonomy" id="408172"/>
    <lineage>
        <taxon>unclassified sequences</taxon>
        <taxon>metagenomes</taxon>
        <taxon>ecological metagenomes</taxon>
    </lineage>
</organism>
<sequence length="139" mass="15464">MWITLGIPLFANEGISFNNAIIRQPLGSQDFTAAYVNITNHRNTQLNISGADAPWTGKIEFHETVITHDRTSMRPLLQLVVVPKATLHMDPGNIHIMLFRLKLNSMSNPTITFVTADGESLPVSFEIKSIETVSAHETH</sequence>
<reference evidence="1" key="1">
    <citation type="submission" date="2018-05" db="EMBL/GenBank/DDBJ databases">
        <authorList>
            <person name="Lanie J.A."/>
            <person name="Ng W.-L."/>
            <person name="Kazmierczak K.M."/>
            <person name="Andrzejewski T.M."/>
            <person name="Davidsen T.M."/>
            <person name="Wayne K.J."/>
            <person name="Tettelin H."/>
            <person name="Glass J.I."/>
            <person name="Rusch D."/>
            <person name="Podicherti R."/>
            <person name="Tsui H.-C.T."/>
            <person name="Winkler M.E."/>
        </authorList>
    </citation>
    <scope>NUCLEOTIDE SEQUENCE</scope>
</reference>
<gene>
    <name evidence="1" type="ORF">METZ01_LOCUS13535</name>
</gene>
<protein>
    <recommendedName>
        <fullName evidence="2">Copper chaperone PCu(A)C</fullName>
    </recommendedName>
</protein>
<accession>A0A381P1B1</accession>
<evidence type="ECO:0000313" key="1">
    <source>
        <dbReference type="EMBL" id="SUZ60681.1"/>
    </source>
</evidence>
<dbReference type="SUPFAM" id="SSF110087">
    <property type="entry name" value="DR1885-like metal-binding protein"/>
    <property type="match status" value="1"/>
</dbReference>
<dbReference type="Pfam" id="PF04314">
    <property type="entry name" value="PCuAC"/>
    <property type="match status" value="1"/>
</dbReference>
<dbReference type="PANTHER" id="PTHR36302">
    <property type="entry name" value="BLR7088 PROTEIN"/>
    <property type="match status" value="1"/>
</dbReference>
<name>A0A381P1B1_9ZZZZ</name>
<proteinExistence type="predicted"/>
<dbReference type="EMBL" id="UINC01000758">
    <property type="protein sequence ID" value="SUZ60681.1"/>
    <property type="molecule type" value="Genomic_DNA"/>
</dbReference>
<dbReference type="InterPro" id="IPR007410">
    <property type="entry name" value="LpqE-like"/>
</dbReference>
<dbReference type="AlphaFoldDB" id="A0A381P1B1"/>
<dbReference type="PANTHER" id="PTHR36302:SF1">
    <property type="entry name" value="COPPER CHAPERONE PCU(A)C"/>
    <property type="match status" value="1"/>
</dbReference>
<dbReference type="Gene3D" id="2.60.40.1890">
    <property type="entry name" value="PCu(A)C copper chaperone"/>
    <property type="match status" value="1"/>
</dbReference>